<sequence length="263" mass="29649">MPLGWECRARFVKQSPCKPTERRGKRDLKSPGPQQYETPPIFCGKGYSRIQRAPAYTFGHKTPVNFNKQILTAKAPVLDISGHSKKGPYRIPLGVVSPRLDPIQCKGKSPGPDRYVPKSQVVFKRPPVYSMRPAAKPPYQPWDMWTPPPNMYLPKIHFNKPPAYTLGYAVRAITAQNLPGPGEHDPNFDFVKLRKPAFSFGAPFKSTPPKETPPPNTYCEKKFMYPKRTIPAPTFGIRHSPYLGKQEEYLTPSNLCIVVSGED</sequence>
<dbReference type="InterPro" id="IPR010736">
    <property type="entry name" value="SHIPPO-rpt"/>
</dbReference>
<evidence type="ECO:0000313" key="3">
    <source>
        <dbReference type="Proteomes" id="UP000663880"/>
    </source>
</evidence>
<protein>
    <submittedName>
        <fullName evidence="2">Uncharacterized protein</fullName>
    </submittedName>
</protein>
<dbReference type="OrthoDB" id="429991at2759"/>
<evidence type="ECO:0000256" key="1">
    <source>
        <dbReference type="SAM" id="MobiDB-lite"/>
    </source>
</evidence>
<dbReference type="Pfam" id="PF07004">
    <property type="entry name" value="SHIPPO-rpt"/>
    <property type="match status" value="2"/>
</dbReference>
<accession>A0A821NXB4</accession>
<evidence type="ECO:0000313" key="2">
    <source>
        <dbReference type="EMBL" id="CAF4794669.1"/>
    </source>
</evidence>
<organism evidence="2 3">
    <name type="scientific">Pieris macdunnoughi</name>
    <dbReference type="NCBI Taxonomy" id="345717"/>
    <lineage>
        <taxon>Eukaryota</taxon>
        <taxon>Metazoa</taxon>
        <taxon>Ecdysozoa</taxon>
        <taxon>Arthropoda</taxon>
        <taxon>Hexapoda</taxon>
        <taxon>Insecta</taxon>
        <taxon>Pterygota</taxon>
        <taxon>Neoptera</taxon>
        <taxon>Endopterygota</taxon>
        <taxon>Lepidoptera</taxon>
        <taxon>Glossata</taxon>
        <taxon>Ditrysia</taxon>
        <taxon>Papilionoidea</taxon>
        <taxon>Pieridae</taxon>
        <taxon>Pierinae</taxon>
        <taxon>Pieris</taxon>
    </lineage>
</organism>
<gene>
    <name evidence="2" type="ORF">PMACD_LOCUS3084</name>
</gene>
<comment type="caution">
    <text evidence="2">The sequence shown here is derived from an EMBL/GenBank/DDBJ whole genome shotgun (WGS) entry which is preliminary data.</text>
</comment>
<proteinExistence type="predicted"/>
<feature type="region of interest" description="Disordered" evidence="1">
    <location>
        <begin position="16"/>
        <end position="36"/>
    </location>
</feature>
<dbReference type="Proteomes" id="UP000663880">
    <property type="component" value="Unassembled WGS sequence"/>
</dbReference>
<keyword evidence="3" id="KW-1185">Reference proteome</keyword>
<reference evidence="2" key="1">
    <citation type="submission" date="2021-02" db="EMBL/GenBank/DDBJ databases">
        <authorList>
            <person name="Steward A R."/>
        </authorList>
    </citation>
    <scope>NUCLEOTIDE SEQUENCE</scope>
</reference>
<feature type="compositionally biased region" description="Basic and acidic residues" evidence="1">
    <location>
        <begin position="19"/>
        <end position="29"/>
    </location>
</feature>
<dbReference type="AlphaFoldDB" id="A0A821NXB4"/>
<name>A0A821NXB4_9NEOP</name>
<dbReference type="EMBL" id="CAJOBZ010000005">
    <property type="protein sequence ID" value="CAF4794669.1"/>
    <property type="molecule type" value="Genomic_DNA"/>
</dbReference>